<evidence type="ECO:0008006" key="3">
    <source>
        <dbReference type="Google" id="ProtNLM"/>
    </source>
</evidence>
<dbReference type="Proteomes" id="UP000007041">
    <property type="component" value="Chromosome"/>
</dbReference>
<dbReference type="BioCyc" id="CSTI499177:GJE9-1575-MONOMER"/>
<dbReference type="RefSeq" id="WP_013361736.1">
    <property type="nucleotide sequence ID" value="NC_014614.1"/>
</dbReference>
<dbReference type="EMBL" id="FP565809">
    <property type="protein sequence ID" value="CBH21643.1"/>
    <property type="molecule type" value="Genomic_DNA"/>
</dbReference>
<sequence length="179" mass="20102">MSDYSYGFDDFEKMIDEVMEIMPKVADEIVKEISSEVLHEAIDNVNGPKNQNIMNKKKSSKRITKLGKKNLMAGLLAISAGHRYGLDAGIRVRRAYSQPYPVSVNTGQLKRSLKIKKISNGKYKVFADIEIANYAHWVHDGTSRLRPRPFLKDAVKSVINSGRYVEIANGVLEEFLGGL</sequence>
<organism evidence="1 2">
    <name type="scientific">Acetoanaerobium sticklandii (strain ATCC 12662 / DSM 519 / JCM 1433 / CCUG 9281 / NCIMB 10654 / HF)</name>
    <name type="common">Clostridium sticklandii</name>
    <dbReference type="NCBI Taxonomy" id="499177"/>
    <lineage>
        <taxon>Bacteria</taxon>
        <taxon>Bacillati</taxon>
        <taxon>Bacillota</taxon>
        <taxon>Clostridia</taxon>
        <taxon>Peptostreptococcales</taxon>
        <taxon>Filifactoraceae</taxon>
        <taxon>Acetoanaerobium</taxon>
    </lineage>
</organism>
<dbReference type="STRING" id="1511.CLOST_1523"/>
<protein>
    <recommendedName>
        <fullName evidence="3">HK97 gp10 family phage protein</fullName>
    </recommendedName>
</protein>
<proteinExistence type="predicted"/>
<dbReference type="KEGG" id="cst:CLOST_1523"/>
<dbReference type="HOGENOM" id="CLU_1501027_0_0_9"/>
<dbReference type="AlphaFoldDB" id="E3PRY9"/>
<keyword evidence="2" id="KW-1185">Reference proteome</keyword>
<evidence type="ECO:0000313" key="1">
    <source>
        <dbReference type="EMBL" id="CBH21643.1"/>
    </source>
</evidence>
<evidence type="ECO:0000313" key="2">
    <source>
        <dbReference type="Proteomes" id="UP000007041"/>
    </source>
</evidence>
<dbReference type="GeneID" id="35557961"/>
<gene>
    <name evidence="1" type="ordered locus">CLOST_1523</name>
</gene>
<accession>E3PRY9</accession>
<name>E3PRY9_ACESD</name>
<reference evidence="2" key="1">
    <citation type="journal article" date="2010" name="BMC Genomics">
        <title>Clostridium sticklandii, a specialist in amino acid degradation:revisiting its metabolism through its genome sequence.</title>
        <authorList>
            <person name="Fonknechten N."/>
            <person name="Chaussonnerie S."/>
            <person name="Tricot S."/>
            <person name="Lajus A."/>
            <person name="Andreesen J.R."/>
            <person name="Perchat N."/>
            <person name="Pelletier E."/>
            <person name="Gouyvenoux M."/>
            <person name="Barbe V."/>
            <person name="Salanoubat M."/>
            <person name="Le Paslier D."/>
            <person name="Weissenbach J."/>
            <person name="Cohen G.N."/>
            <person name="Kreimeyer A."/>
        </authorList>
    </citation>
    <scope>NUCLEOTIDE SEQUENCE [LARGE SCALE GENOMIC DNA]</scope>
    <source>
        <strain evidence="2">ATCC 12662 / DSM 519 / JCM 1433 / CCUG 9281 / NCIMB 10654 / HF</strain>
    </source>
</reference>